<protein>
    <submittedName>
        <fullName evidence="1">Uncharacterized protein</fullName>
    </submittedName>
</protein>
<name>A0ACC2NHK0_9HYME</name>
<proteinExistence type="predicted"/>
<dbReference type="EMBL" id="CM056743">
    <property type="protein sequence ID" value="KAJ8670396.1"/>
    <property type="molecule type" value="Genomic_DNA"/>
</dbReference>
<sequence length="409" mass="46623">MRGVLAILSHSSRFQRYLRGWHAEYPGLISCFHSNLIPEPYTLTASFTSRGYVSINHSSISKADLDRFLKYLVNAYSKGEDTQFENLLNLKEIKQLLNDRLQFTENIQGLKELERDPEMKKLVEEEKDSHERQMKEIDEELIDLIITNLAGHNFDDVILDISAGIGGQESMLFVKDLLEMYVEHLTYLGYTYDIVELADSMSGGYRYCSLAISGKGCYAKLRHEAGVHRVQRVPATEHSGRMHTSVVSVSVMPQPSEIEINLRQEDLRIDTMRASGAGGQHVNTTNSAVRITHVPSGISVECQTERSQFKNRELAMRKLIAKIYEGKLERQLRNASSMKKQQMGMGLRHEKIRTYNYNQDRVTDHRLKDGTMHNLKGFLEGGAALDNLHAKLQEDHQLKVLLEAVKSVR</sequence>
<keyword evidence="2" id="KW-1185">Reference proteome</keyword>
<evidence type="ECO:0000313" key="1">
    <source>
        <dbReference type="EMBL" id="KAJ8670396.1"/>
    </source>
</evidence>
<evidence type="ECO:0000313" key="2">
    <source>
        <dbReference type="Proteomes" id="UP001239111"/>
    </source>
</evidence>
<organism evidence="1 2">
    <name type="scientific">Eretmocerus hayati</name>
    <dbReference type="NCBI Taxonomy" id="131215"/>
    <lineage>
        <taxon>Eukaryota</taxon>
        <taxon>Metazoa</taxon>
        <taxon>Ecdysozoa</taxon>
        <taxon>Arthropoda</taxon>
        <taxon>Hexapoda</taxon>
        <taxon>Insecta</taxon>
        <taxon>Pterygota</taxon>
        <taxon>Neoptera</taxon>
        <taxon>Endopterygota</taxon>
        <taxon>Hymenoptera</taxon>
        <taxon>Apocrita</taxon>
        <taxon>Proctotrupomorpha</taxon>
        <taxon>Chalcidoidea</taxon>
        <taxon>Aphelinidae</taxon>
        <taxon>Aphelininae</taxon>
        <taxon>Eretmocerus</taxon>
    </lineage>
</organism>
<gene>
    <name evidence="1" type="ORF">QAD02_001655</name>
</gene>
<accession>A0ACC2NHK0</accession>
<comment type="caution">
    <text evidence="1">The sequence shown here is derived from an EMBL/GenBank/DDBJ whole genome shotgun (WGS) entry which is preliminary data.</text>
</comment>
<reference evidence="1" key="1">
    <citation type="submission" date="2023-04" db="EMBL/GenBank/DDBJ databases">
        <title>A chromosome-level genome assembly of the parasitoid wasp Eretmocerus hayati.</title>
        <authorList>
            <person name="Zhong Y."/>
            <person name="Liu S."/>
            <person name="Liu Y."/>
        </authorList>
    </citation>
    <scope>NUCLEOTIDE SEQUENCE</scope>
    <source>
        <strain evidence="1">ZJU_SS_LIU_2023</strain>
    </source>
</reference>
<dbReference type="Proteomes" id="UP001239111">
    <property type="component" value="Chromosome 3"/>
</dbReference>